<proteinExistence type="predicted"/>
<evidence type="ECO:0000313" key="4">
    <source>
        <dbReference type="Proteomes" id="UP001150266"/>
    </source>
</evidence>
<keyword evidence="4" id="KW-1185">Reference proteome</keyword>
<feature type="signal peptide" evidence="2">
    <location>
        <begin position="1"/>
        <end position="22"/>
    </location>
</feature>
<sequence length="206" mass="22826">MNPTKLYFILILGVVSLVCISGVPVVGHGSTANTAASSSSLQSQDGLVELKAIVTFPAAKPLTEIPKSFRTSKSSDSPESSNDRDKNANERSERPSIEDFERSVEEGVQVILDKTSRKLTGGKASTIAVSEWNGHPEQTVVQGKKYYEFTVKLVGDSFSASLGLEEYPGRFLAKDFDEWFWRWKYHTIFGRLIGPNSKAFDVRPWC</sequence>
<feature type="region of interest" description="Disordered" evidence="1">
    <location>
        <begin position="67"/>
        <end position="102"/>
    </location>
</feature>
<evidence type="ECO:0000313" key="3">
    <source>
        <dbReference type="EMBL" id="KAJ4474880.1"/>
    </source>
</evidence>
<dbReference type="AlphaFoldDB" id="A0A9W9A6U1"/>
<evidence type="ECO:0000256" key="1">
    <source>
        <dbReference type="SAM" id="MobiDB-lite"/>
    </source>
</evidence>
<protein>
    <submittedName>
        <fullName evidence="3">Uncharacterized protein</fullName>
    </submittedName>
</protein>
<comment type="caution">
    <text evidence="3">The sequence shown here is derived from an EMBL/GenBank/DDBJ whole genome shotgun (WGS) entry which is preliminary data.</text>
</comment>
<feature type="chain" id="PRO_5040836303" evidence="2">
    <location>
        <begin position="23"/>
        <end position="206"/>
    </location>
</feature>
<accession>A0A9W9A6U1</accession>
<evidence type="ECO:0000256" key="2">
    <source>
        <dbReference type="SAM" id="SignalP"/>
    </source>
</evidence>
<organism evidence="3 4">
    <name type="scientific">Lentinula aciculospora</name>
    <dbReference type="NCBI Taxonomy" id="153920"/>
    <lineage>
        <taxon>Eukaryota</taxon>
        <taxon>Fungi</taxon>
        <taxon>Dikarya</taxon>
        <taxon>Basidiomycota</taxon>
        <taxon>Agaricomycotina</taxon>
        <taxon>Agaricomycetes</taxon>
        <taxon>Agaricomycetidae</taxon>
        <taxon>Agaricales</taxon>
        <taxon>Marasmiineae</taxon>
        <taxon>Omphalotaceae</taxon>
        <taxon>Lentinula</taxon>
    </lineage>
</organism>
<keyword evidence="2" id="KW-0732">Signal</keyword>
<gene>
    <name evidence="3" type="ORF">J3R30DRAFT_3406073</name>
</gene>
<dbReference type="EMBL" id="JAOTPV010000015">
    <property type="protein sequence ID" value="KAJ4474880.1"/>
    <property type="molecule type" value="Genomic_DNA"/>
</dbReference>
<feature type="compositionally biased region" description="Basic and acidic residues" evidence="1">
    <location>
        <begin position="81"/>
        <end position="102"/>
    </location>
</feature>
<name>A0A9W9A6U1_9AGAR</name>
<dbReference type="OrthoDB" id="2938032at2759"/>
<dbReference type="Proteomes" id="UP001150266">
    <property type="component" value="Unassembled WGS sequence"/>
</dbReference>
<reference evidence="3" key="1">
    <citation type="submission" date="2022-08" db="EMBL/GenBank/DDBJ databases">
        <title>A Global Phylogenomic Analysis of the Shiitake Genus Lentinula.</title>
        <authorList>
            <consortium name="DOE Joint Genome Institute"/>
            <person name="Sierra-Patev S."/>
            <person name="Min B."/>
            <person name="Naranjo-Ortiz M."/>
            <person name="Looney B."/>
            <person name="Konkel Z."/>
            <person name="Slot J.C."/>
            <person name="Sakamoto Y."/>
            <person name="Steenwyk J.L."/>
            <person name="Rokas A."/>
            <person name="Carro J."/>
            <person name="Camarero S."/>
            <person name="Ferreira P."/>
            <person name="Molpeceres G."/>
            <person name="Ruiz-Duenas F.J."/>
            <person name="Serrano A."/>
            <person name="Henrissat B."/>
            <person name="Drula E."/>
            <person name="Hughes K.W."/>
            <person name="Mata J.L."/>
            <person name="Ishikawa N.K."/>
            <person name="Vargas-Isla R."/>
            <person name="Ushijima S."/>
            <person name="Smith C.A."/>
            <person name="Ahrendt S."/>
            <person name="Andreopoulos W."/>
            <person name="He G."/>
            <person name="Labutti K."/>
            <person name="Lipzen A."/>
            <person name="Ng V."/>
            <person name="Riley R."/>
            <person name="Sandor L."/>
            <person name="Barry K."/>
            <person name="Martinez A.T."/>
            <person name="Xiao Y."/>
            <person name="Gibbons J.G."/>
            <person name="Terashima K."/>
            <person name="Grigoriev I.V."/>
            <person name="Hibbett D.S."/>
        </authorList>
    </citation>
    <scope>NUCLEOTIDE SEQUENCE</scope>
    <source>
        <strain evidence="3">JLM2183</strain>
    </source>
</reference>